<dbReference type="Proteomes" id="UP000762676">
    <property type="component" value="Unassembled WGS sequence"/>
</dbReference>
<protein>
    <submittedName>
        <fullName evidence="2">Uncharacterized protein</fullName>
    </submittedName>
</protein>
<gene>
    <name evidence="2" type="ORF">ElyMa_004106500</name>
</gene>
<sequence length="495" mass="55254">MANDVYFLYFLLLPSHGPGLQLSAVVQVMLSPREINKNVIDLMTKQTNIGSNSLELNLADFNSDIHVLQGEAFVNLLKLLQEHKKNTAKEIDDHTKGLCKTEAEKVHQDIMDVAFEVQDKIFKLAFQGQPTLKEYMQQGKIHCLANSLQWVSESSLDYGKFPEKMALQAKVVKKTELKSYPSLDSLHSSSPIPLEEVEKKRYTTDFVITDVLRMFNKDGTPIAPPFTPEKVEGRNLCRVDSTPDLNTQWPNSQSLQYHDIYYYMDENDLGLEKKYSKIRDKVLEQDTLSTFVSPIKKKPQRLQRVSPIRSSPRRQNSAQHLMTRSRSDSVQSVSPAVPHQPAGKDVFKQPSLSLHSSLPRCLITPGSNSSSKSQSSGRAAASSRHGLTSQPMSHSTPLSSLPLRISPRKKVLSRSFSSAYMKTSPAATVSKNDIIKQASQKKQVTPLLSQRTLHRSLSEAHSLKAISPPDPPVRRSPRKSAGAVLDSSKNTGVFP</sequence>
<dbReference type="AlphaFoldDB" id="A0AAV4GAV4"/>
<feature type="compositionally biased region" description="Polar residues" evidence="1">
    <location>
        <begin position="313"/>
        <end position="334"/>
    </location>
</feature>
<dbReference type="EMBL" id="BMAT01008342">
    <property type="protein sequence ID" value="GFR82737.1"/>
    <property type="molecule type" value="Genomic_DNA"/>
</dbReference>
<feature type="compositionally biased region" description="Low complexity" evidence="1">
    <location>
        <begin position="367"/>
        <end position="383"/>
    </location>
</feature>
<name>A0AAV4GAV4_9GAST</name>
<keyword evidence="3" id="KW-1185">Reference proteome</keyword>
<feature type="region of interest" description="Disordered" evidence="1">
    <location>
        <begin position="294"/>
        <end position="402"/>
    </location>
</feature>
<comment type="caution">
    <text evidence="2">The sequence shown here is derived from an EMBL/GenBank/DDBJ whole genome shotgun (WGS) entry which is preliminary data.</text>
</comment>
<evidence type="ECO:0000313" key="3">
    <source>
        <dbReference type="Proteomes" id="UP000762676"/>
    </source>
</evidence>
<proteinExistence type="predicted"/>
<evidence type="ECO:0000313" key="2">
    <source>
        <dbReference type="EMBL" id="GFR82737.1"/>
    </source>
</evidence>
<feature type="compositionally biased region" description="Polar residues" evidence="1">
    <location>
        <begin position="385"/>
        <end position="399"/>
    </location>
</feature>
<feature type="region of interest" description="Disordered" evidence="1">
    <location>
        <begin position="455"/>
        <end position="495"/>
    </location>
</feature>
<reference evidence="2 3" key="1">
    <citation type="journal article" date="2021" name="Elife">
        <title>Chloroplast acquisition without the gene transfer in kleptoplastic sea slugs, Plakobranchus ocellatus.</title>
        <authorList>
            <person name="Maeda T."/>
            <person name="Takahashi S."/>
            <person name="Yoshida T."/>
            <person name="Shimamura S."/>
            <person name="Takaki Y."/>
            <person name="Nagai Y."/>
            <person name="Toyoda A."/>
            <person name="Suzuki Y."/>
            <person name="Arimoto A."/>
            <person name="Ishii H."/>
            <person name="Satoh N."/>
            <person name="Nishiyama T."/>
            <person name="Hasebe M."/>
            <person name="Maruyama T."/>
            <person name="Minagawa J."/>
            <person name="Obokata J."/>
            <person name="Shigenobu S."/>
        </authorList>
    </citation>
    <scope>NUCLEOTIDE SEQUENCE [LARGE SCALE GENOMIC DNA]</scope>
</reference>
<accession>A0AAV4GAV4</accession>
<organism evidence="2 3">
    <name type="scientific">Elysia marginata</name>
    <dbReference type="NCBI Taxonomy" id="1093978"/>
    <lineage>
        <taxon>Eukaryota</taxon>
        <taxon>Metazoa</taxon>
        <taxon>Spiralia</taxon>
        <taxon>Lophotrochozoa</taxon>
        <taxon>Mollusca</taxon>
        <taxon>Gastropoda</taxon>
        <taxon>Heterobranchia</taxon>
        <taxon>Euthyneura</taxon>
        <taxon>Panpulmonata</taxon>
        <taxon>Sacoglossa</taxon>
        <taxon>Placobranchoidea</taxon>
        <taxon>Plakobranchidae</taxon>
        <taxon>Elysia</taxon>
    </lineage>
</organism>
<evidence type="ECO:0000256" key="1">
    <source>
        <dbReference type="SAM" id="MobiDB-lite"/>
    </source>
</evidence>